<evidence type="ECO:0000313" key="1">
    <source>
        <dbReference type="EMBL" id="WXB18807.1"/>
    </source>
</evidence>
<gene>
    <name evidence="1" type="ORF">LZC94_16410</name>
</gene>
<reference evidence="1 2" key="1">
    <citation type="submission" date="2021-12" db="EMBL/GenBank/DDBJ databases">
        <title>Discovery of the Pendulisporaceae a myxobacterial family with distinct sporulation behavior and unique specialized metabolism.</title>
        <authorList>
            <person name="Garcia R."/>
            <person name="Popoff A."/>
            <person name="Bader C.D."/>
            <person name="Loehr J."/>
            <person name="Walesch S."/>
            <person name="Walt C."/>
            <person name="Boldt J."/>
            <person name="Bunk B."/>
            <person name="Haeckl F.J.F.P.J."/>
            <person name="Gunesch A.P."/>
            <person name="Birkelbach J."/>
            <person name="Nuebel U."/>
            <person name="Pietschmann T."/>
            <person name="Bach T."/>
            <person name="Mueller R."/>
        </authorList>
    </citation>
    <scope>NUCLEOTIDE SEQUENCE [LARGE SCALE GENOMIC DNA]</scope>
    <source>
        <strain evidence="1 2">MSr11954</strain>
    </source>
</reference>
<organism evidence="1 2">
    <name type="scientific">Pendulispora albinea</name>
    <dbReference type="NCBI Taxonomy" id="2741071"/>
    <lineage>
        <taxon>Bacteria</taxon>
        <taxon>Pseudomonadati</taxon>
        <taxon>Myxococcota</taxon>
        <taxon>Myxococcia</taxon>
        <taxon>Myxococcales</taxon>
        <taxon>Sorangiineae</taxon>
        <taxon>Pendulisporaceae</taxon>
        <taxon>Pendulispora</taxon>
    </lineage>
</organism>
<accession>A0ABZ2M8J7</accession>
<dbReference type="RefSeq" id="WP_394828433.1">
    <property type="nucleotide sequence ID" value="NZ_CP089984.1"/>
</dbReference>
<evidence type="ECO:0000313" key="2">
    <source>
        <dbReference type="Proteomes" id="UP001370348"/>
    </source>
</evidence>
<name>A0ABZ2M8J7_9BACT</name>
<keyword evidence="2" id="KW-1185">Reference proteome</keyword>
<protein>
    <submittedName>
        <fullName evidence="1">Uncharacterized protein</fullName>
    </submittedName>
</protein>
<sequence length="180" mass="20455">MSMEFSCSDPGAVVRAANVRATLDAFKLMPAIGRRIVEKHDLRISDLRPDHFIRVQHWLNALKDIQTVVGPAKLRDVGRNVVESANIPMGEDTESILMNLDGIYYQNHRGDVGHYFSSRLPNRAIEVRCETPYPRNFEWGLIEGFCRYKATEGRRYSVEYINGPARALHTCTLIVRPLVG</sequence>
<dbReference type="EMBL" id="CP089984">
    <property type="protein sequence ID" value="WXB18807.1"/>
    <property type="molecule type" value="Genomic_DNA"/>
</dbReference>
<proteinExistence type="predicted"/>
<dbReference type="Proteomes" id="UP001370348">
    <property type="component" value="Chromosome"/>
</dbReference>